<dbReference type="GO" id="GO:0005654">
    <property type="term" value="C:nucleoplasm"/>
    <property type="evidence" value="ECO:0007669"/>
    <property type="project" value="UniProtKB-SubCell"/>
</dbReference>
<evidence type="ECO:0000259" key="7">
    <source>
        <dbReference type="PROSITE" id="PS50950"/>
    </source>
</evidence>
<dbReference type="InParanoid" id="A0A673A166"/>
<dbReference type="GO" id="GO:0043565">
    <property type="term" value="F:sequence-specific DNA binding"/>
    <property type="evidence" value="ECO:0007669"/>
    <property type="project" value="UniProtKB-UniRule"/>
</dbReference>
<keyword evidence="1" id="KW-0479">Metal-binding</keyword>
<evidence type="ECO:0000256" key="3">
    <source>
        <dbReference type="ARBA" id="ARBA00022833"/>
    </source>
</evidence>
<reference evidence="8" key="2">
    <citation type="submission" date="2025-08" db="UniProtKB">
        <authorList>
            <consortium name="Ensembl"/>
        </authorList>
    </citation>
    <scope>IDENTIFICATION</scope>
</reference>
<organism evidence="8 9">
    <name type="scientific">Sphaeramia orbicularis</name>
    <name type="common">orbiculate cardinalfish</name>
    <dbReference type="NCBI Taxonomy" id="375764"/>
    <lineage>
        <taxon>Eukaryota</taxon>
        <taxon>Metazoa</taxon>
        <taxon>Chordata</taxon>
        <taxon>Craniata</taxon>
        <taxon>Vertebrata</taxon>
        <taxon>Euteleostomi</taxon>
        <taxon>Actinopterygii</taxon>
        <taxon>Neopterygii</taxon>
        <taxon>Teleostei</taxon>
        <taxon>Neoteleostei</taxon>
        <taxon>Acanthomorphata</taxon>
        <taxon>Gobiaria</taxon>
        <taxon>Kurtiformes</taxon>
        <taxon>Apogonoidei</taxon>
        <taxon>Apogonidae</taxon>
        <taxon>Apogoninae</taxon>
        <taxon>Sphaeramia</taxon>
    </lineage>
</organism>
<keyword evidence="4 5" id="KW-0238">DNA-binding</keyword>
<dbReference type="PROSITE" id="PS50950">
    <property type="entry name" value="ZF_THAP"/>
    <property type="match status" value="1"/>
</dbReference>
<evidence type="ECO:0000256" key="4">
    <source>
        <dbReference type="ARBA" id="ARBA00023125"/>
    </source>
</evidence>
<reference evidence="8" key="1">
    <citation type="submission" date="2019-06" db="EMBL/GenBank/DDBJ databases">
        <authorList>
            <consortium name="Wellcome Sanger Institute Data Sharing"/>
        </authorList>
    </citation>
    <scope>NUCLEOTIDE SEQUENCE [LARGE SCALE GENOMIC DNA]</scope>
</reference>
<keyword evidence="2 5" id="KW-0863">Zinc-finger</keyword>
<evidence type="ECO:0000313" key="9">
    <source>
        <dbReference type="Proteomes" id="UP000472271"/>
    </source>
</evidence>
<reference evidence="8" key="3">
    <citation type="submission" date="2025-09" db="UniProtKB">
        <authorList>
            <consortium name="Ensembl"/>
        </authorList>
    </citation>
    <scope>IDENTIFICATION</scope>
</reference>
<comment type="subcellular location">
    <subcellularLocation>
        <location evidence="6">Nucleus</location>
        <location evidence="6">Nucleoplasm</location>
    </subcellularLocation>
</comment>
<dbReference type="PANTHER" id="PTHR46600">
    <property type="entry name" value="THAP DOMAIN-CONTAINING"/>
    <property type="match status" value="1"/>
</dbReference>
<dbReference type="InterPro" id="IPR006612">
    <property type="entry name" value="THAP_Znf"/>
</dbReference>
<keyword evidence="9" id="KW-1185">Reference proteome</keyword>
<keyword evidence="6" id="KW-0804">Transcription</keyword>
<dbReference type="Ensembl" id="ENSSORT00005023899.1">
    <property type="protein sequence ID" value="ENSSORP00005023225.1"/>
    <property type="gene ID" value="ENSSORG00005011246.1"/>
</dbReference>
<evidence type="ECO:0000313" key="8">
    <source>
        <dbReference type="Ensembl" id="ENSSORP00005023225.1"/>
    </source>
</evidence>
<dbReference type="GO" id="GO:0008270">
    <property type="term" value="F:zinc ion binding"/>
    <property type="evidence" value="ECO:0007669"/>
    <property type="project" value="UniProtKB-KW"/>
</dbReference>
<evidence type="ECO:0000256" key="6">
    <source>
        <dbReference type="RuleBase" id="RU369073"/>
    </source>
</evidence>
<keyword evidence="3" id="KW-0862">Zinc</keyword>
<name>A0A673A166_9TELE</name>
<feature type="domain" description="THAP-type" evidence="7">
    <location>
        <begin position="1"/>
        <end position="77"/>
    </location>
</feature>
<dbReference type="InterPro" id="IPR026516">
    <property type="entry name" value="THAP1/10"/>
</dbReference>
<comment type="similarity">
    <text evidence="6">Belongs to the THAP1 family.</text>
</comment>
<dbReference type="Pfam" id="PF05485">
    <property type="entry name" value="THAP"/>
    <property type="match status" value="1"/>
</dbReference>
<keyword evidence="6" id="KW-0539">Nucleus</keyword>
<keyword evidence="6" id="KW-0175">Coiled coil</keyword>
<dbReference type="GO" id="GO:0003700">
    <property type="term" value="F:DNA-binding transcription factor activity"/>
    <property type="evidence" value="ECO:0007669"/>
    <property type="project" value="UniProtKB-UniRule"/>
</dbReference>
<evidence type="ECO:0000256" key="1">
    <source>
        <dbReference type="ARBA" id="ARBA00022723"/>
    </source>
</evidence>
<accession>A0A673A166</accession>
<keyword evidence="6" id="KW-0805">Transcription regulation</keyword>
<dbReference type="GO" id="GO:0001935">
    <property type="term" value="P:endothelial cell proliferation"/>
    <property type="evidence" value="ECO:0007669"/>
    <property type="project" value="UniProtKB-UniRule"/>
</dbReference>
<dbReference type="Proteomes" id="UP000472271">
    <property type="component" value="Chromosome 17"/>
</dbReference>
<keyword evidence="6" id="KW-0131">Cell cycle</keyword>
<evidence type="ECO:0000256" key="5">
    <source>
        <dbReference type="PROSITE-ProRule" id="PRU00309"/>
    </source>
</evidence>
<comment type="function">
    <text evidence="6">DNA-binding transcription regulator that regulates endothelial cell proliferation and G1/S cell-cycle progression. Specifically binds the 5'-[AT]NTNN[GT]GGCA[AGT]-3' core DNA sequence and acts by modulating expression of pRB-E2F cell-cycle target genes.</text>
</comment>
<dbReference type="PANTHER" id="PTHR46600:SF11">
    <property type="entry name" value="THAP DOMAIN-CONTAINING PROTEIN 10"/>
    <property type="match status" value="1"/>
</dbReference>
<dbReference type="Gene3D" id="6.20.210.20">
    <property type="entry name" value="THAP domain"/>
    <property type="match status" value="1"/>
</dbReference>
<protein>
    <recommendedName>
        <fullName evidence="6">THAP domain-containing protein 1</fullName>
    </recommendedName>
</protein>
<dbReference type="SUPFAM" id="SSF57716">
    <property type="entry name" value="Glucocorticoid receptor-like (DNA-binding domain)"/>
    <property type="match status" value="1"/>
</dbReference>
<evidence type="ECO:0000256" key="2">
    <source>
        <dbReference type="ARBA" id="ARBA00022771"/>
    </source>
</evidence>
<proteinExistence type="inferred from homology"/>
<sequence>MPSSCCAVGCQNRKNTQKDLNFYRIPAGKHPSKKSRRKLWLEALRRENWSEEELQNAGLCSAHFRSVTQTVQTAESP</sequence>
<dbReference type="InterPro" id="IPR038441">
    <property type="entry name" value="THAP_Znf_sf"/>
</dbReference>
<dbReference type="AlphaFoldDB" id="A0A673A166"/>